<name>A0ABU5U8X8_9CYAN</name>
<evidence type="ECO:0000313" key="1">
    <source>
        <dbReference type="EMBL" id="MEA5523302.1"/>
    </source>
</evidence>
<comment type="caution">
    <text evidence="1">The sequence shown here is derived from an EMBL/GenBank/DDBJ whole genome shotgun (WGS) entry which is preliminary data.</text>
</comment>
<sequence length="266" mass="30619">MGSTQLRNVAVVEDSKCPHEELKDILRRALKAKSAKERKRLQREGLRKMVAAPEHCFWGGKPPQYRDDILYIEAAAETWDYIERKIYGNIRGGEAYDPEKGSPITLWNETCKKRYIGRLTRERQLINPTPSKNPDEPFNIDDLPSDAENIPRLELIRREIENDPTGELRSSFVRQNPPPPITAQDAFLVIYDLVSRGEKWTNKILAEHFQIPEGAMNSAWSRTLKPLLKKIGDRILANLDLEDLETDNLEIDDLEIDDIETDDLQS</sequence>
<dbReference type="Proteomes" id="UP001301728">
    <property type="component" value="Unassembled WGS sequence"/>
</dbReference>
<proteinExistence type="predicted"/>
<dbReference type="RefSeq" id="WP_323272776.1">
    <property type="nucleotide sequence ID" value="NZ_JAYGHT010000212.1"/>
</dbReference>
<organism evidence="1 2">
    <name type="scientific">Limnoraphis robusta CCNP1315</name>
    <dbReference type="NCBI Taxonomy" id="3110306"/>
    <lineage>
        <taxon>Bacteria</taxon>
        <taxon>Bacillati</taxon>
        <taxon>Cyanobacteriota</taxon>
        <taxon>Cyanophyceae</taxon>
        <taxon>Oscillatoriophycideae</taxon>
        <taxon>Oscillatoriales</taxon>
        <taxon>Sirenicapillariaceae</taxon>
        <taxon>Limnoraphis</taxon>
    </lineage>
</organism>
<gene>
    <name evidence="1" type="ORF">VB854_30675</name>
</gene>
<evidence type="ECO:0000313" key="2">
    <source>
        <dbReference type="Proteomes" id="UP001301728"/>
    </source>
</evidence>
<reference evidence="1 2" key="1">
    <citation type="submission" date="2023-12" db="EMBL/GenBank/DDBJ databases">
        <title>Baltic Sea Cyanobacteria.</title>
        <authorList>
            <person name="Delbaje E."/>
            <person name="Fewer D.P."/>
            <person name="Shishido T.K."/>
        </authorList>
    </citation>
    <scope>NUCLEOTIDE SEQUENCE [LARGE SCALE GENOMIC DNA]</scope>
    <source>
        <strain evidence="1 2">CCNP 1315</strain>
    </source>
</reference>
<accession>A0ABU5U8X8</accession>
<keyword evidence="2" id="KW-1185">Reference proteome</keyword>
<dbReference type="EMBL" id="JAYGHT010000212">
    <property type="protein sequence ID" value="MEA5523302.1"/>
    <property type="molecule type" value="Genomic_DNA"/>
</dbReference>
<protein>
    <submittedName>
        <fullName evidence="1">Uncharacterized protein</fullName>
    </submittedName>
</protein>